<evidence type="ECO:0000256" key="11">
    <source>
        <dbReference type="ARBA" id="ARBA00023317"/>
    </source>
</evidence>
<dbReference type="HAMAP" id="MF_03208">
    <property type="entry name" value="PS_decarb_PSD_B_type1_euk"/>
    <property type="match status" value="1"/>
</dbReference>
<reference evidence="16" key="1">
    <citation type="submission" date="2021-06" db="EMBL/GenBank/DDBJ databases">
        <authorList>
            <person name="Hodson N. C."/>
            <person name="Mongue J. A."/>
            <person name="Jaron S. K."/>
        </authorList>
    </citation>
    <scope>NUCLEOTIDE SEQUENCE</scope>
</reference>
<evidence type="ECO:0000256" key="10">
    <source>
        <dbReference type="ARBA" id="ARBA00023264"/>
    </source>
</evidence>
<keyword evidence="11 13" id="KW-0670">Pyruvate</keyword>
<dbReference type="AlphaFoldDB" id="A0A8J2J8D8"/>
<feature type="active site" description="Charge relay system; for autoendoproteolytic cleavage activity" evidence="13">
    <location>
        <position position="724"/>
    </location>
</feature>
<keyword evidence="13" id="KW-0999">Mitochondrion inner membrane</keyword>
<keyword evidence="6 13" id="KW-0443">Lipid metabolism</keyword>
<comment type="subcellular location">
    <molecule>Phosphatidylserine decarboxylase beta chain</molecule>
    <subcellularLocation>
        <location evidence="13">Mitochondrion inner membrane</location>
        <topology evidence="13">Single-pass membrane protein</topology>
        <orientation evidence="13">Intermembrane side</orientation>
    </subcellularLocation>
</comment>
<keyword evidence="5 13" id="KW-1133">Transmembrane helix</keyword>
<dbReference type="PANTHER" id="PTHR10067">
    <property type="entry name" value="PHOSPHATIDYLSERINE DECARBOXYLASE"/>
    <property type="match status" value="1"/>
</dbReference>
<dbReference type="Proteomes" id="UP000708208">
    <property type="component" value="Unassembled WGS sequence"/>
</dbReference>
<feature type="chain" id="PRO_5035349410" description="Phosphatidylserine decarboxylase alpha chain" evidence="13">
    <location>
        <begin position="830"/>
        <end position="868"/>
    </location>
</feature>
<feature type="active site" description="Charge relay system; for autoendoproteolytic cleavage activity" evidence="13">
    <location>
        <position position="830"/>
    </location>
</feature>
<keyword evidence="4 13" id="KW-0210">Decarboxylase</keyword>
<comment type="catalytic activity">
    <reaction evidence="13">
        <text>a 1,2-diacyl-sn-glycero-3-phospho-L-serine + H(+) = a 1,2-diacyl-sn-glycero-3-phosphoethanolamine + CO2</text>
        <dbReference type="Rhea" id="RHEA:20828"/>
        <dbReference type="ChEBI" id="CHEBI:15378"/>
        <dbReference type="ChEBI" id="CHEBI:16526"/>
        <dbReference type="ChEBI" id="CHEBI:57262"/>
        <dbReference type="ChEBI" id="CHEBI:64612"/>
        <dbReference type="EC" id="4.1.1.65"/>
    </reaction>
</comment>
<dbReference type="UniPathway" id="UPA00558">
    <property type="reaction ID" value="UER00616"/>
</dbReference>
<evidence type="ECO:0000256" key="3">
    <source>
        <dbReference type="ARBA" id="ARBA00022692"/>
    </source>
</evidence>
<dbReference type="EMBL" id="CAJVCH010026307">
    <property type="protein sequence ID" value="CAG7700233.1"/>
    <property type="molecule type" value="Genomic_DNA"/>
</dbReference>
<feature type="active site" description="Charge relay system; for autoendoproteolytic cleavage activity" evidence="13">
    <location>
        <position position="645"/>
    </location>
</feature>
<evidence type="ECO:0000313" key="17">
    <source>
        <dbReference type="Proteomes" id="UP000708208"/>
    </source>
</evidence>
<feature type="chain" id="PRO_5035349411" description="Phosphatidylserine decarboxylase beta chain" evidence="13">
    <location>
        <begin position="1"/>
        <end position="829"/>
    </location>
</feature>
<evidence type="ECO:0000259" key="15">
    <source>
        <dbReference type="SMART" id="SM00563"/>
    </source>
</evidence>
<keyword evidence="10 13" id="KW-1208">Phospholipid metabolism</keyword>
<dbReference type="NCBIfam" id="TIGR00163">
    <property type="entry name" value="PS_decarb"/>
    <property type="match status" value="1"/>
</dbReference>
<dbReference type="GO" id="GO:0016540">
    <property type="term" value="P:protein autoprocessing"/>
    <property type="evidence" value="ECO:0007669"/>
    <property type="project" value="UniProtKB-UniRule"/>
</dbReference>
<comment type="cofactor">
    <cofactor evidence="13">
        <name>pyruvate</name>
        <dbReference type="ChEBI" id="CHEBI:15361"/>
    </cofactor>
    <text evidence="13">Binds 1 pyruvoyl group covalently per subunit.</text>
</comment>
<dbReference type="InterPro" id="IPR002123">
    <property type="entry name" value="Plipid/glycerol_acylTrfase"/>
</dbReference>
<keyword evidence="2 13" id="KW-0444">Lipid biosynthesis</keyword>
<organism evidence="16 17">
    <name type="scientific">Allacma fusca</name>
    <dbReference type="NCBI Taxonomy" id="39272"/>
    <lineage>
        <taxon>Eukaryota</taxon>
        <taxon>Metazoa</taxon>
        <taxon>Ecdysozoa</taxon>
        <taxon>Arthropoda</taxon>
        <taxon>Hexapoda</taxon>
        <taxon>Collembola</taxon>
        <taxon>Symphypleona</taxon>
        <taxon>Sminthuridae</taxon>
        <taxon>Allacma</taxon>
    </lineage>
</organism>
<dbReference type="Pfam" id="PF02666">
    <property type="entry name" value="PS_Dcarbxylase"/>
    <property type="match status" value="1"/>
</dbReference>
<comment type="caution">
    <text evidence="16">The sequence shown here is derived from an EMBL/GenBank/DDBJ whole genome shotgun (WGS) entry which is preliminary data.</text>
</comment>
<dbReference type="InterPro" id="IPR003817">
    <property type="entry name" value="PS_Dcarbxylase"/>
</dbReference>
<evidence type="ECO:0000256" key="9">
    <source>
        <dbReference type="ARBA" id="ARBA00023239"/>
    </source>
</evidence>
<keyword evidence="7 13" id="KW-0472">Membrane</keyword>
<dbReference type="Pfam" id="PF01553">
    <property type="entry name" value="Acyltransferase"/>
    <property type="match status" value="1"/>
</dbReference>
<dbReference type="OrthoDB" id="5920068at2759"/>
<gene>
    <name evidence="16" type="ORF">AFUS01_LOCUS4229</name>
</gene>
<comment type="pathway">
    <text evidence="13">Phospholipid metabolism; phosphatidylethanolamine biosynthesis; phosphatidylethanolamine from CDP-diacylglycerol: step 2/2.</text>
</comment>
<evidence type="ECO:0000313" key="16">
    <source>
        <dbReference type="EMBL" id="CAG7700233.1"/>
    </source>
</evidence>
<dbReference type="GO" id="GO:0004609">
    <property type="term" value="F:phosphatidylserine decarboxylase activity"/>
    <property type="evidence" value="ECO:0007669"/>
    <property type="project" value="UniProtKB-UniRule"/>
</dbReference>
<comment type="subcellular location">
    <molecule>Phosphatidylserine decarboxylase alpha chain</molecule>
    <subcellularLocation>
        <location evidence="13">Mitochondrion inner membrane</location>
        <topology evidence="13">Peripheral membrane protein</topology>
        <orientation evidence="13">Intermembrane side</orientation>
    </subcellularLocation>
    <text evidence="13">Anchored to the mitochondrial inner membrane through its interaction with the integral membrane beta chain.</text>
</comment>
<dbReference type="InterPro" id="IPR033661">
    <property type="entry name" value="PSD_type1_euk"/>
</dbReference>
<feature type="topological domain" description="Mitochondrial intermembrane" evidence="13">
    <location>
        <begin position="541"/>
        <end position="868"/>
    </location>
</feature>
<dbReference type="GO" id="GO:0016746">
    <property type="term" value="F:acyltransferase activity"/>
    <property type="evidence" value="ECO:0007669"/>
    <property type="project" value="InterPro"/>
</dbReference>
<dbReference type="SMART" id="SM00563">
    <property type="entry name" value="PlsC"/>
    <property type="match status" value="1"/>
</dbReference>
<dbReference type="Pfam" id="PF16076">
    <property type="entry name" value="Acyltransf_C"/>
    <property type="match status" value="1"/>
</dbReference>
<dbReference type="InterPro" id="IPR032098">
    <property type="entry name" value="Acyltransf_C"/>
</dbReference>
<feature type="active site" description="Schiff-base intermediate with substrate; via pyruvic acid; for decarboxylase activity" evidence="13">
    <location>
        <position position="830"/>
    </location>
</feature>
<feature type="topological domain" description="Mitochondrial matrix" evidence="13">
    <location>
        <begin position="1"/>
        <end position="521"/>
    </location>
</feature>
<evidence type="ECO:0000256" key="1">
    <source>
        <dbReference type="ARBA" id="ARBA00005189"/>
    </source>
</evidence>
<dbReference type="InterPro" id="IPR033177">
    <property type="entry name" value="PSD-B"/>
</dbReference>
<dbReference type="EC" id="4.1.1.65" evidence="13"/>
<feature type="modified residue" description="Pyruvic acid (Ser); by autocatalysis" evidence="13">
    <location>
        <position position="830"/>
    </location>
</feature>
<evidence type="ECO:0000256" key="2">
    <source>
        <dbReference type="ARBA" id="ARBA00022516"/>
    </source>
</evidence>
<comment type="similarity">
    <text evidence="13">Belongs to the phosphatidylserine decarboxylase family. PSD-B subfamily. Eukaryotic type I sub-subfamily.</text>
</comment>
<evidence type="ECO:0000256" key="14">
    <source>
        <dbReference type="SAM" id="Phobius"/>
    </source>
</evidence>
<evidence type="ECO:0000256" key="7">
    <source>
        <dbReference type="ARBA" id="ARBA00023136"/>
    </source>
</evidence>
<dbReference type="PANTHER" id="PTHR10067:SF6">
    <property type="entry name" value="PHOSPHATIDYLSERINE DECARBOXYLASE PROENZYME, MITOCHONDRIAL"/>
    <property type="match status" value="1"/>
</dbReference>
<name>A0A8J2J8D8_9HEXA</name>
<evidence type="ECO:0000256" key="13">
    <source>
        <dbReference type="HAMAP-Rule" id="MF_03208"/>
    </source>
</evidence>
<evidence type="ECO:0000256" key="12">
    <source>
        <dbReference type="ARBA" id="ARBA00045136"/>
    </source>
</evidence>
<proteinExistence type="inferred from homology"/>
<comment type="pathway">
    <text evidence="1">Lipid metabolism.</text>
</comment>
<feature type="transmembrane region" description="Helical" evidence="14">
    <location>
        <begin position="12"/>
        <end position="34"/>
    </location>
</feature>
<keyword evidence="13" id="KW-0496">Mitochondrion</keyword>
<comment type="PTM">
    <text evidence="13">Is synthesized initially as an inactive proenzyme. Formation of the active enzyme involves a self-maturation process in which the active site pyruvoyl group is generated from an internal serine residue via an autocatalytic post-translational modification. Two non-identical subunits are generated from the proenzyme in this reaction, and the pyruvate is formed at the N-terminus of the alpha chain, which is derived from the carboxyl end of the proenzyme. The autoendoproteolytic cleavage occurs by a canonical serine protease mechanism, in which the side chain hydroxyl group of the serine supplies its oxygen atom to form the C-terminus of the beta chain, while the remainder of the serine residue undergoes an oxidative deamination to produce ammonia and the pyruvoyl prosthetic group on the alpha chain. During this reaction, the Ser that is part of the protease active site of the proenzyme becomes the pyruvoyl prosthetic group, which constitutes an essential element of the active site of the mature decarboxylase.</text>
</comment>
<dbReference type="GO" id="GO:0006646">
    <property type="term" value="P:phosphatidylethanolamine biosynthetic process"/>
    <property type="evidence" value="ECO:0007669"/>
    <property type="project" value="UniProtKB-UniRule"/>
</dbReference>
<keyword evidence="13" id="KW-0865">Zymogen</keyword>
<evidence type="ECO:0000256" key="6">
    <source>
        <dbReference type="ARBA" id="ARBA00023098"/>
    </source>
</evidence>
<dbReference type="CDD" id="cd07990">
    <property type="entry name" value="LPLAT_LCLAT1-like"/>
    <property type="match status" value="1"/>
</dbReference>
<keyword evidence="17" id="KW-1185">Reference proteome</keyword>
<accession>A0A8J2J8D8</accession>
<evidence type="ECO:0000256" key="4">
    <source>
        <dbReference type="ARBA" id="ARBA00022793"/>
    </source>
</evidence>
<keyword evidence="8 13" id="KW-0594">Phospholipid biosynthesis</keyword>
<feature type="site" description="Cleavage (non-hydrolytic); by autocatalysis" evidence="13">
    <location>
        <begin position="829"/>
        <end position="830"/>
    </location>
</feature>
<dbReference type="GO" id="GO:0005743">
    <property type="term" value="C:mitochondrial inner membrane"/>
    <property type="evidence" value="ECO:0007669"/>
    <property type="project" value="UniProtKB-SubCell"/>
</dbReference>
<protein>
    <recommendedName>
        <fullName evidence="13">Phosphatidylserine decarboxylase proenzyme, mitochondrial</fullName>
        <ecNumber evidence="13">4.1.1.65</ecNumber>
    </recommendedName>
    <component>
        <recommendedName>
            <fullName evidence="13">Phosphatidylserine decarboxylase beta chain</fullName>
        </recommendedName>
    </component>
    <component>
        <recommendedName>
            <fullName evidence="13">Phosphatidylserine decarboxylase alpha chain</fullName>
        </recommendedName>
    </component>
</protein>
<sequence>MLVELRSLASWYLIQCLKLIWCTIRTFLVVLNNFYCIPTYVYWLIILSPLSSVHFELYREIEGVLFHWLLSMVGFWSYSAGYNIIETGDVIDDIVHKEALVIANHQSTSDVPLMMAAFSTRPGLLPHLNWIMDRLFKYTNFGVVSTFHDDFFISAGRDKREATVRELGQYLINTYIPYRRKWLVLFPEGGFLRKRRTASQRYAEKNGLPMLEHVTLPRMGALQMILETMGPKPLASGDRADPSDVPNNNLELQSGYLRYIVDLTIAYPKGNPLSLVDVITGYASTCVIRFHYRIYNIKDVPTDKQKLQDWLFDRYSEKEKMLANYYETGEWKAFSLSEKQEEGVVKGKFTETTIQRLVEQDLLRDNLTGCNMSGSVVNVSVKRNLKRKYSYKCSSQFPHPYDEKERIQDGFSWTKFLKFSIAFNLLSLLSLKCNVQVCYPDKQRVSHVMLLIPRLCKQTVQFTFSLVIAPLRRSYSLSETDAVWLKTISKNYIRYYWRKSNTNCDRKETRRHLVIFRLLHFSLIPLATLLTGSARSAFRIIRVAQIPSTRSKTAFKTWGWQIKCYRMMPLKSLSNAWGFVNNINLPIFLRPIILNLYVRAFGCDLAEAEIQDLKCYRNLGEFFRRSLKIGVRPIDQLSPIVSPVDGRVLHFGEVDDGIIEQVKGVTYSISQFLGPPTWTRCTTTNDSSHSDCQDYTTTILHHKNGTSLFHCVIYLAPGDYHRFHSPVEWNASFRRHFAGELLSVNPRIARMVNGLFSLNERAVYTGTWEHGFFSFTAVGATNVGSIRVYEDIDLQTNVRRQPKGHYKDKFFEKSLQFKKGENIGEFNLGSTVILIFEAPSDFSFSLQHGNRVKVGHSIVQHTPIQNEL</sequence>
<comment type="subunit">
    <text evidence="13">Heterodimer of a large membrane-associated beta subunit and a small pyruvoyl-containing alpha subunit.</text>
</comment>
<evidence type="ECO:0000256" key="8">
    <source>
        <dbReference type="ARBA" id="ARBA00023209"/>
    </source>
</evidence>
<feature type="domain" description="Phospholipid/glycerol acyltransferase" evidence="15">
    <location>
        <begin position="99"/>
        <end position="215"/>
    </location>
</feature>
<keyword evidence="3 13" id="KW-0812">Transmembrane</keyword>
<evidence type="ECO:0000256" key="5">
    <source>
        <dbReference type="ARBA" id="ARBA00022989"/>
    </source>
</evidence>
<keyword evidence="9 13" id="KW-0456">Lyase</keyword>
<comment type="function">
    <text evidence="12">Catalyzes the formation of phosphatidylethanolamine (PtdEtn) from phosphatidylserine (PtdSer). Plays a central role in phospholipid metabolism and in the interorganelle trafficking of phosphatidylserine. May be involved in lipid droplet biogenesis at the endoplasmic reticulum membrane.</text>
</comment>